<sequence>MISKKKMSRLLPLAALCAQVLVVGPIQAADNLSPSTPRTRIDSLRDADGKVYAGDDNYANKGQVPPQSLPLDQYPDVYNNYIQPIATAIDYHNGMVYLFNYENDKLIILDPTTLPGWPGNVPLQHTVVMPEGKKIYITSDNTPDHPSYIIALGVNEINWDTRYASLTVEAVLAADTPNKPGELPFVKPVNQVQAVPNWLIGRGTQIHGPTLLPYSDFLYFTEFTSDRVRVINHKTNQFVSFDPIVIPGYTEQTHGVNFNKSGTIGLGTGYFFDNSVIDVYKPNRETGELQAVGQIMLGNETMHAAFTHFVYWLDERYAVTATMQFDKTSLTPSTTSYIIPPSVWLLDTHEGTAKQILWPTNQVDKQGVLRSASDIAVVNGKLYIAEEDTLDFTFGNDGYISVFDLTDRKNPRFINRLRPGFELPNGYSVAHTISPTPDNRYLLVASWVSGYVLKIDTETDTVAKVWGPQDGLIKPHGIFAAGGLR</sequence>
<dbReference type="EMBL" id="FOHI01000001">
    <property type="protein sequence ID" value="SES65056.1"/>
    <property type="molecule type" value="Genomic_DNA"/>
</dbReference>
<dbReference type="Proteomes" id="UP000183339">
    <property type="component" value="Unassembled WGS sequence"/>
</dbReference>
<name>A0A1H9Y7Z3_9PROT</name>
<reference evidence="2 3" key="1">
    <citation type="submission" date="2016-10" db="EMBL/GenBank/DDBJ databases">
        <authorList>
            <person name="de Groot N.N."/>
        </authorList>
    </citation>
    <scope>NUCLEOTIDE SEQUENCE [LARGE SCALE GENOMIC DNA]</scope>
    <source>
        <strain evidence="2 3">Nl7</strain>
    </source>
</reference>
<evidence type="ECO:0000313" key="2">
    <source>
        <dbReference type="EMBL" id="SES65056.1"/>
    </source>
</evidence>
<organism evidence="2 3">
    <name type="scientific">Nitrosospira multiformis</name>
    <dbReference type="NCBI Taxonomy" id="1231"/>
    <lineage>
        <taxon>Bacteria</taxon>
        <taxon>Pseudomonadati</taxon>
        <taxon>Pseudomonadota</taxon>
        <taxon>Betaproteobacteria</taxon>
        <taxon>Nitrosomonadales</taxon>
        <taxon>Nitrosomonadaceae</taxon>
        <taxon>Nitrosospira</taxon>
    </lineage>
</organism>
<dbReference type="InterPro" id="IPR011045">
    <property type="entry name" value="N2O_reductase_N"/>
</dbReference>
<evidence type="ECO:0000313" key="3">
    <source>
        <dbReference type="Proteomes" id="UP000183339"/>
    </source>
</evidence>
<dbReference type="Gene3D" id="2.130.10.10">
    <property type="entry name" value="YVTN repeat-like/Quinoprotein amine dehydrogenase"/>
    <property type="match status" value="1"/>
</dbReference>
<accession>A0A1H9Y7Z3</accession>
<dbReference type="AlphaFoldDB" id="A0A1H9Y7Z3"/>
<dbReference type="InterPro" id="IPR011048">
    <property type="entry name" value="Haem_d1_sf"/>
</dbReference>
<gene>
    <name evidence="2" type="ORF">SAMN05216412_10196</name>
</gene>
<keyword evidence="1" id="KW-0732">Signal</keyword>
<proteinExistence type="predicted"/>
<dbReference type="SUPFAM" id="SSF51004">
    <property type="entry name" value="C-terminal (heme d1) domain of cytochrome cd1-nitrite reductase"/>
    <property type="match status" value="1"/>
</dbReference>
<protein>
    <submittedName>
        <fullName evidence="2">Uncharacterized protein</fullName>
    </submittedName>
</protein>
<evidence type="ECO:0000256" key="1">
    <source>
        <dbReference type="SAM" id="SignalP"/>
    </source>
</evidence>
<dbReference type="SUPFAM" id="SSF50974">
    <property type="entry name" value="Nitrous oxide reductase, N-terminal domain"/>
    <property type="match status" value="1"/>
</dbReference>
<dbReference type="InterPro" id="IPR015943">
    <property type="entry name" value="WD40/YVTN_repeat-like_dom_sf"/>
</dbReference>
<feature type="signal peptide" evidence="1">
    <location>
        <begin position="1"/>
        <end position="28"/>
    </location>
</feature>
<feature type="chain" id="PRO_5010202075" evidence="1">
    <location>
        <begin position="29"/>
        <end position="485"/>
    </location>
</feature>
<dbReference type="RefSeq" id="WP_256376894.1">
    <property type="nucleotide sequence ID" value="NZ_FOHI01000001.1"/>
</dbReference>